<feature type="domain" description="N-acetyltransferase" evidence="3">
    <location>
        <begin position="7"/>
        <end position="171"/>
    </location>
</feature>
<sequence>MSAASAAVIREVRPGDLAAVVGLVHELAEYEREPQSCTLTEAQLATALFGPAPALFGHVAEVPSGADGAGPAEVVGFALWFVNFSTWRGVHGLYLEDLFVRPTHRGGGIGRALLATLAAVCAERGYARFEWSVLDWNEPSIGFYRSLGAVAMDEWTTFRLHGDALSALAATAGGAASAASRPAGPDPSTTHATAH</sequence>
<evidence type="ECO:0000259" key="3">
    <source>
        <dbReference type="PROSITE" id="PS51186"/>
    </source>
</evidence>
<dbReference type="EMBL" id="JBHUCO010000024">
    <property type="protein sequence ID" value="MFD1520405.1"/>
    <property type="molecule type" value="Genomic_DNA"/>
</dbReference>
<dbReference type="InterPro" id="IPR016181">
    <property type="entry name" value="Acyl_CoA_acyltransferase"/>
</dbReference>
<dbReference type="Pfam" id="PF00583">
    <property type="entry name" value="Acetyltransf_1"/>
    <property type="match status" value="1"/>
</dbReference>
<keyword evidence="2 4" id="KW-0012">Acyltransferase</keyword>
<evidence type="ECO:0000256" key="2">
    <source>
        <dbReference type="ARBA" id="ARBA00023315"/>
    </source>
</evidence>
<dbReference type="InterPro" id="IPR051016">
    <property type="entry name" value="Diverse_Substrate_AcTransf"/>
</dbReference>
<dbReference type="SUPFAM" id="SSF55729">
    <property type="entry name" value="Acyl-CoA N-acyltransferases (Nat)"/>
    <property type="match status" value="1"/>
</dbReference>
<dbReference type="RefSeq" id="WP_344727244.1">
    <property type="nucleotide sequence ID" value="NZ_BAAAUS010000043.1"/>
</dbReference>
<evidence type="ECO:0000313" key="4">
    <source>
        <dbReference type="EMBL" id="MFD1520405.1"/>
    </source>
</evidence>
<dbReference type="CDD" id="cd04301">
    <property type="entry name" value="NAT_SF"/>
    <property type="match status" value="1"/>
</dbReference>
<keyword evidence="1 4" id="KW-0808">Transferase</keyword>
<keyword evidence="5" id="KW-1185">Reference proteome</keyword>
<dbReference type="PANTHER" id="PTHR10545:SF29">
    <property type="entry name" value="GH14572P-RELATED"/>
    <property type="match status" value="1"/>
</dbReference>
<name>A0ABW4F173_9PSEU</name>
<dbReference type="Gene3D" id="3.40.630.30">
    <property type="match status" value="1"/>
</dbReference>
<dbReference type="Proteomes" id="UP001597114">
    <property type="component" value="Unassembled WGS sequence"/>
</dbReference>
<dbReference type="PROSITE" id="PS51186">
    <property type="entry name" value="GNAT"/>
    <property type="match status" value="1"/>
</dbReference>
<evidence type="ECO:0000313" key="5">
    <source>
        <dbReference type="Proteomes" id="UP001597114"/>
    </source>
</evidence>
<protein>
    <submittedName>
        <fullName evidence="4">GNAT family N-acetyltransferase</fullName>
        <ecNumber evidence="4">2.3.-.-</ecNumber>
    </submittedName>
</protein>
<evidence type="ECO:0000256" key="1">
    <source>
        <dbReference type="ARBA" id="ARBA00022679"/>
    </source>
</evidence>
<dbReference type="EC" id="2.3.-.-" evidence="4"/>
<organism evidence="4 5">
    <name type="scientific">Pseudonocardia yunnanensis</name>
    <dbReference type="NCBI Taxonomy" id="58107"/>
    <lineage>
        <taxon>Bacteria</taxon>
        <taxon>Bacillati</taxon>
        <taxon>Actinomycetota</taxon>
        <taxon>Actinomycetes</taxon>
        <taxon>Pseudonocardiales</taxon>
        <taxon>Pseudonocardiaceae</taxon>
        <taxon>Pseudonocardia</taxon>
    </lineage>
</organism>
<comment type="caution">
    <text evidence="4">The sequence shown here is derived from an EMBL/GenBank/DDBJ whole genome shotgun (WGS) entry which is preliminary data.</text>
</comment>
<reference evidence="5" key="1">
    <citation type="journal article" date="2019" name="Int. J. Syst. Evol. Microbiol.">
        <title>The Global Catalogue of Microorganisms (GCM) 10K type strain sequencing project: providing services to taxonomists for standard genome sequencing and annotation.</title>
        <authorList>
            <consortium name="The Broad Institute Genomics Platform"/>
            <consortium name="The Broad Institute Genome Sequencing Center for Infectious Disease"/>
            <person name="Wu L."/>
            <person name="Ma J."/>
        </authorList>
    </citation>
    <scope>NUCLEOTIDE SEQUENCE [LARGE SCALE GENOMIC DNA]</scope>
    <source>
        <strain evidence="5">CCM 7043</strain>
    </source>
</reference>
<dbReference type="GO" id="GO:0016746">
    <property type="term" value="F:acyltransferase activity"/>
    <property type="evidence" value="ECO:0007669"/>
    <property type="project" value="UniProtKB-KW"/>
</dbReference>
<proteinExistence type="predicted"/>
<dbReference type="InterPro" id="IPR000182">
    <property type="entry name" value="GNAT_dom"/>
</dbReference>
<dbReference type="PANTHER" id="PTHR10545">
    <property type="entry name" value="DIAMINE N-ACETYLTRANSFERASE"/>
    <property type="match status" value="1"/>
</dbReference>
<accession>A0ABW4F173</accession>
<gene>
    <name evidence="4" type="ORF">ACFSJD_23120</name>
</gene>